<protein>
    <submittedName>
        <fullName evidence="1">Uncharacterized protein</fullName>
    </submittedName>
</protein>
<reference evidence="1" key="1">
    <citation type="submission" date="2021-02" db="EMBL/GenBank/DDBJ databases">
        <authorList>
            <person name="Nowell W R."/>
        </authorList>
    </citation>
    <scope>NUCLEOTIDE SEQUENCE</scope>
    <source>
        <strain evidence="1">Ploen Becks lab</strain>
    </source>
</reference>
<dbReference type="AlphaFoldDB" id="A0A813ZWW5"/>
<keyword evidence="2" id="KW-1185">Reference proteome</keyword>
<proteinExistence type="predicted"/>
<dbReference type="Proteomes" id="UP000663879">
    <property type="component" value="Unassembled WGS sequence"/>
</dbReference>
<comment type="caution">
    <text evidence="1">The sequence shown here is derived from an EMBL/GenBank/DDBJ whole genome shotgun (WGS) entry which is preliminary data.</text>
</comment>
<evidence type="ECO:0000313" key="2">
    <source>
        <dbReference type="Proteomes" id="UP000663879"/>
    </source>
</evidence>
<name>A0A813ZWW5_9BILA</name>
<dbReference type="EMBL" id="CAJNOC010001970">
    <property type="protein sequence ID" value="CAF0904225.1"/>
    <property type="molecule type" value="Genomic_DNA"/>
</dbReference>
<gene>
    <name evidence="1" type="ORF">OXX778_LOCUS11560</name>
</gene>
<dbReference type="OrthoDB" id="9977735at2759"/>
<organism evidence="1 2">
    <name type="scientific">Brachionus calyciflorus</name>
    <dbReference type="NCBI Taxonomy" id="104777"/>
    <lineage>
        <taxon>Eukaryota</taxon>
        <taxon>Metazoa</taxon>
        <taxon>Spiralia</taxon>
        <taxon>Gnathifera</taxon>
        <taxon>Rotifera</taxon>
        <taxon>Eurotatoria</taxon>
        <taxon>Monogononta</taxon>
        <taxon>Pseudotrocha</taxon>
        <taxon>Ploima</taxon>
        <taxon>Brachionidae</taxon>
        <taxon>Brachionus</taxon>
    </lineage>
</organism>
<evidence type="ECO:0000313" key="1">
    <source>
        <dbReference type="EMBL" id="CAF0904225.1"/>
    </source>
</evidence>
<accession>A0A813ZWW5</accession>
<sequence>MLGGQAMALASLMEKGIIEKPKKKPEAIDVSLLNPIRLVAETVRVVTNSFYDKDVGIWIGKRGLGNFPFSLTTSVGYDILHMAVMIDGIVYNLHPYGSKSNGKRIRIEISTDANLKSQFEWRCYRKSSDRIIKSKSQLENYAKSFEDDYYTLISDDGYNCQTFCMQMIKYATGESNNEINQQYCIAIGTIIA</sequence>